<reference evidence="6" key="1">
    <citation type="submission" date="2020-11" db="EMBL/GenBank/DDBJ databases">
        <title>Azospira restricta DSM 18626 genome sequence.</title>
        <authorList>
            <person name="Moe W.M."/>
        </authorList>
    </citation>
    <scope>NUCLEOTIDE SEQUENCE</scope>
    <source>
        <strain evidence="6">DSM 18626</strain>
    </source>
</reference>
<dbReference type="SUPFAM" id="SSF54862">
    <property type="entry name" value="4Fe-4S ferredoxins"/>
    <property type="match status" value="1"/>
</dbReference>
<dbReference type="SUPFAM" id="SSF52518">
    <property type="entry name" value="Thiamin diphosphate-binding fold (THDP-binding)"/>
    <property type="match status" value="2"/>
</dbReference>
<dbReference type="GO" id="GO:0046872">
    <property type="term" value="F:metal ion binding"/>
    <property type="evidence" value="ECO:0007669"/>
    <property type="project" value="UniProtKB-UniRule"/>
</dbReference>
<dbReference type="FunFam" id="3.40.50.970:FF:000039">
    <property type="entry name" value="Indolepyruvate oxidoreductase subunit IorA"/>
    <property type="match status" value="1"/>
</dbReference>
<dbReference type="InterPro" id="IPR017896">
    <property type="entry name" value="4Fe4S_Fe-S-bd"/>
</dbReference>
<keyword evidence="3" id="KW-0813">Transport</keyword>
<dbReference type="InterPro" id="IPR002880">
    <property type="entry name" value="Pyrv_Fd/Flavodoxin_OxRdtase_N"/>
</dbReference>
<organism evidence="6 7">
    <name type="scientific">Azospira restricta</name>
    <dbReference type="NCBI Taxonomy" id="404405"/>
    <lineage>
        <taxon>Bacteria</taxon>
        <taxon>Pseudomonadati</taxon>
        <taxon>Pseudomonadota</taxon>
        <taxon>Betaproteobacteria</taxon>
        <taxon>Rhodocyclales</taxon>
        <taxon>Rhodocyclaceae</taxon>
        <taxon>Azospira</taxon>
    </lineage>
</organism>
<feature type="binding site" evidence="4">
    <location>
        <position position="599"/>
    </location>
    <ligand>
        <name>[4Fe-4S] cluster</name>
        <dbReference type="ChEBI" id="CHEBI:49883"/>
        <label>2</label>
    </ligand>
</feature>
<dbReference type="PANTHER" id="PTHR43710:SF5">
    <property type="entry name" value="INDOLEPYRUVATE FERREDOXIN OXIDOREDUCTASE ALPHA SUBUNIT"/>
    <property type="match status" value="1"/>
</dbReference>
<feature type="domain" description="4Fe-4S ferredoxin-type" evidence="5">
    <location>
        <begin position="545"/>
        <end position="573"/>
    </location>
</feature>
<evidence type="ECO:0000256" key="1">
    <source>
        <dbReference type="ARBA" id="ARBA00022723"/>
    </source>
</evidence>
<feature type="domain" description="4Fe-4S ferredoxin-type" evidence="5">
    <location>
        <begin position="587"/>
        <end position="616"/>
    </location>
</feature>
<feature type="binding site" evidence="4">
    <location>
        <position position="565"/>
    </location>
    <ligand>
        <name>[4Fe-4S] cluster</name>
        <dbReference type="ChEBI" id="CHEBI:49883"/>
        <label>2</label>
    </ligand>
</feature>
<evidence type="ECO:0000313" key="6">
    <source>
        <dbReference type="EMBL" id="QRJ63783.1"/>
    </source>
</evidence>
<comment type="cofactor">
    <cofactor evidence="3 4">
        <name>[4Fe-4S] cluster</name>
        <dbReference type="ChEBI" id="CHEBI:49883"/>
    </cofactor>
    <text evidence="3 4">Binds 2 [4Fe-4S] clusters. In this family the first cluster has a non-standard and varying [4Fe-4S] binding motif CX(2)CX(2)CX(4-5)CP.</text>
</comment>
<feature type="binding site" evidence="4">
    <location>
        <position position="596"/>
    </location>
    <ligand>
        <name>[4Fe-4S] cluster</name>
        <dbReference type="ChEBI" id="CHEBI:49883"/>
        <label>2</label>
    </ligand>
</feature>
<evidence type="ECO:0000256" key="4">
    <source>
        <dbReference type="PIRSR" id="PIRSR006439-50"/>
    </source>
</evidence>
<dbReference type="InterPro" id="IPR045025">
    <property type="entry name" value="HACL1-like"/>
</dbReference>
<evidence type="ECO:0000256" key="3">
    <source>
        <dbReference type="PIRNR" id="PIRNR006439"/>
    </source>
</evidence>
<dbReference type="KEGG" id="ares:IWH25_00020"/>
<dbReference type="GO" id="GO:0044281">
    <property type="term" value="P:small molecule metabolic process"/>
    <property type="evidence" value="ECO:0007669"/>
    <property type="project" value="UniProtKB-ARBA"/>
</dbReference>
<dbReference type="InterPro" id="IPR029061">
    <property type="entry name" value="THDP-binding"/>
</dbReference>
<evidence type="ECO:0000256" key="2">
    <source>
        <dbReference type="ARBA" id="ARBA00023002"/>
    </source>
</evidence>
<protein>
    <recommendedName>
        <fullName evidence="3">Indolepyruvate oxidoreductase subunit IorA</fullName>
        <shortName evidence="3">IOR</shortName>
        <ecNumber evidence="3">1.2.7.8</ecNumber>
    </recommendedName>
    <alternativeName>
        <fullName evidence="3">Indolepyruvate ferredoxin oxidoreductase subunit alpha</fullName>
    </alternativeName>
</protein>
<feature type="binding site" evidence="4">
    <location>
        <position position="554"/>
    </location>
    <ligand>
        <name>[4Fe-4S] cluster</name>
        <dbReference type="ChEBI" id="CHEBI:49883"/>
        <label>1</label>
    </ligand>
</feature>
<dbReference type="GO" id="GO:0030976">
    <property type="term" value="F:thiamine pyrophosphate binding"/>
    <property type="evidence" value="ECO:0007669"/>
    <property type="project" value="InterPro"/>
</dbReference>
<dbReference type="AlphaFoldDB" id="A0A974Y391"/>
<sequence length="626" mass="67250">MAAVMPAPAQSRLLMSGNEAVARAVWESGVKVAAAYPGTPATEMLEVISTYPDLYSEWSVNEKTSLEVAFGAAMAGSRAFCAMKHVGLNVASDALMTLTLTGVAGGLVIAVADDVGLSSSQNEQDSRFWGRFAHVPVLEPADSQEAYEYTKLAYALSERFQTVVILRMTTRICHVKALVTVGERVAHVGAGFQKDPARWVMVPGAAQKRIPLMFQREAELRAEAEVSALNFVEAGSDRRVGFVTSGPAYMHVKEAFPEAPVLKLGLSYPAPFEKIRAFAATVDNCVVVEEVEPLLETELKAQGIRLAGKDLLPRSGELSPPVLKPAVGRLLGEAVAEPEQKPARAVAPLPVFPRPPTMCVACPHLGVYYTLSQLRNITISGDIGCYTLGFGHPWNALDACISMGASMGMALGLDKGRGESDKDKKIVAVIGDSTFLHMGMQGLLDIVYNKGNVTVLLLDNRAVGMTGGQDNPGNGRDIHGEEAPRVDFAKLVKALGVKDERVHVVNPYELPTLFKTLRDETKIPEPSVIITNQPCVLIQDYHKLKPFTVIDDKCTGCGNCLDTGCPAIHVTKRDSVVKPSGKTVDLAFVRIESSVCTGCGLCVQPCAPDAIVHADKVIQIKALQRH</sequence>
<dbReference type="PIRSF" id="PIRSF006439">
    <property type="entry name" value="Indolepyruvate_ferr_oxidored"/>
    <property type="match status" value="1"/>
</dbReference>
<dbReference type="PANTHER" id="PTHR43710">
    <property type="entry name" value="2-HYDROXYACYL-COA LYASE"/>
    <property type="match status" value="1"/>
</dbReference>
<keyword evidence="1 3" id="KW-0479">Metal-binding</keyword>
<dbReference type="Gene3D" id="3.40.50.970">
    <property type="match status" value="2"/>
</dbReference>
<feature type="binding site" evidence="4">
    <location>
        <position position="606"/>
    </location>
    <ligand>
        <name>[4Fe-4S] cluster</name>
        <dbReference type="ChEBI" id="CHEBI:49883"/>
        <label>1</label>
    </ligand>
</feature>
<proteinExistence type="predicted"/>
<dbReference type="InterPro" id="IPR017721">
    <property type="entry name" value="IorA"/>
</dbReference>
<dbReference type="EC" id="1.2.7.8" evidence="3"/>
<feature type="binding site" evidence="4">
    <location>
        <position position="557"/>
    </location>
    <ligand>
        <name>[4Fe-4S] cluster</name>
        <dbReference type="ChEBI" id="CHEBI:49883"/>
        <label>1</label>
    </ligand>
</feature>
<dbReference type="CDD" id="cd02008">
    <property type="entry name" value="TPP_IOR_alpha"/>
    <property type="match status" value="1"/>
</dbReference>
<keyword evidence="3 4" id="KW-0408">Iron</keyword>
<dbReference type="Proteomes" id="UP000663444">
    <property type="component" value="Chromosome"/>
</dbReference>
<dbReference type="Pfam" id="PF02775">
    <property type="entry name" value="TPP_enzyme_C"/>
    <property type="match status" value="1"/>
</dbReference>
<evidence type="ECO:0000259" key="5">
    <source>
        <dbReference type="PROSITE" id="PS51379"/>
    </source>
</evidence>
<dbReference type="InterPro" id="IPR011766">
    <property type="entry name" value="TPP_enzyme_TPP-bd"/>
</dbReference>
<dbReference type="GO" id="GO:0043805">
    <property type="term" value="F:indolepyruvate ferredoxin oxidoreductase activity"/>
    <property type="evidence" value="ECO:0007669"/>
    <property type="project" value="UniProtKB-UniRule"/>
</dbReference>
<dbReference type="CDD" id="cd07034">
    <property type="entry name" value="TPP_PYR_PFOR_IOR-alpha_like"/>
    <property type="match status" value="1"/>
</dbReference>
<dbReference type="Pfam" id="PF01855">
    <property type="entry name" value="POR_N"/>
    <property type="match status" value="1"/>
</dbReference>
<gene>
    <name evidence="6" type="ORF">IWH25_00020</name>
</gene>
<dbReference type="PROSITE" id="PS51379">
    <property type="entry name" value="4FE4S_FER_2"/>
    <property type="match status" value="2"/>
</dbReference>
<dbReference type="GO" id="GO:0051539">
    <property type="term" value="F:4 iron, 4 sulfur cluster binding"/>
    <property type="evidence" value="ECO:0007669"/>
    <property type="project" value="UniProtKB-UniRule"/>
</dbReference>
<evidence type="ECO:0000313" key="7">
    <source>
        <dbReference type="Proteomes" id="UP000663444"/>
    </source>
</evidence>
<accession>A0A974Y391</accession>
<keyword evidence="3 4" id="KW-0411">Iron-sulfur</keyword>
<keyword evidence="3" id="KW-0249">Electron transport</keyword>
<keyword evidence="2 3" id="KW-0560">Oxidoreductase</keyword>
<dbReference type="RefSeq" id="WP_203387318.1">
    <property type="nucleotide sequence ID" value="NZ_CP064781.1"/>
</dbReference>
<keyword evidence="7" id="KW-1185">Reference proteome</keyword>
<name>A0A974Y391_9RHOO</name>
<keyword evidence="3 4" id="KW-0004">4Fe-4S</keyword>
<dbReference type="EMBL" id="CP064781">
    <property type="protein sequence ID" value="QRJ63783.1"/>
    <property type="molecule type" value="Genomic_DNA"/>
</dbReference>
<feature type="binding site" evidence="4">
    <location>
        <position position="602"/>
    </location>
    <ligand>
        <name>[4Fe-4S] cluster</name>
        <dbReference type="ChEBI" id="CHEBI:49883"/>
        <label>2</label>
    </ligand>
</feature>
<comment type="catalytic activity">
    <reaction evidence="3">
        <text>indole-3-pyruvate + 2 oxidized [2Fe-2S]-[ferredoxin] + CoA = (indol-3-yl)acetyl-CoA + 2 reduced [2Fe-2S]-[ferredoxin] + CO2 + H(+)</text>
        <dbReference type="Rhea" id="RHEA:12645"/>
        <dbReference type="Rhea" id="RHEA-COMP:10000"/>
        <dbReference type="Rhea" id="RHEA-COMP:10001"/>
        <dbReference type="ChEBI" id="CHEBI:15378"/>
        <dbReference type="ChEBI" id="CHEBI:16526"/>
        <dbReference type="ChEBI" id="CHEBI:17640"/>
        <dbReference type="ChEBI" id="CHEBI:33737"/>
        <dbReference type="ChEBI" id="CHEBI:33738"/>
        <dbReference type="ChEBI" id="CHEBI:57271"/>
        <dbReference type="ChEBI" id="CHEBI:57287"/>
        <dbReference type="EC" id="1.2.7.8"/>
    </reaction>
</comment>
<dbReference type="Gene3D" id="3.30.70.3270">
    <property type="match status" value="1"/>
</dbReference>
<dbReference type="Pfam" id="PF13237">
    <property type="entry name" value="Fer4_10"/>
    <property type="match status" value="1"/>
</dbReference>
<feature type="binding site" evidence="4">
    <location>
        <position position="560"/>
    </location>
    <ligand>
        <name>[4Fe-4S] cluster</name>
        <dbReference type="ChEBI" id="CHEBI:49883"/>
        <label>1</label>
    </ligand>
</feature>
<comment type="function">
    <text evidence="3">Catalyzes the ferredoxin-dependent oxidative decarboxylation of arylpyruvates.</text>
</comment>